<dbReference type="PROSITE" id="PS51450">
    <property type="entry name" value="LRR"/>
    <property type="match status" value="1"/>
</dbReference>
<proteinExistence type="predicted"/>
<protein>
    <submittedName>
        <fullName evidence="3">Leucine-rich repeats and calponin homology (CH) domain containing 3</fullName>
    </submittedName>
</protein>
<evidence type="ECO:0000256" key="1">
    <source>
        <dbReference type="ARBA" id="ARBA00022614"/>
    </source>
</evidence>
<keyword evidence="2" id="KW-0677">Repeat</keyword>
<dbReference type="Gene3D" id="3.80.10.10">
    <property type="entry name" value="Ribonuclease Inhibitor"/>
    <property type="match status" value="2"/>
</dbReference>
<dbReference type="Ensembl" id="ENSEBUT00000022029.1">
    <property type="protein sequence ID" value="ENSEBUP00000021453.1"/>
    <property type="gene ID" value="ENSEBUG00000013253.1"/>
</dbReference>
<evidence type="ECO:0000256" key="2">
    <source>
        <dbReference type="ARBA" id="ARBA00022737"/>
    </source>
</evidence>
<sequence length="229" mass="25805">MPSYVFTCRHSRNQLTVLPASLCRLPLQVLNASNNKICSLPKEIGQLKELSSLDISCNEIQVLPQQVSGLNALRDLSVRRNNLVSLPDELADLGLFHLDFSCNRVLEIPLSFRKLRHLQTFVLDHNPLRSPPAQVCIKGKHHIFKYLNIEACKQSKLPDLQFENRLRASSSNLCLPDEFLAHRPSGLLDSGFNSVDSGNKRWSGNEVRGHDVVKFSKFNSVVSHLKLCI</sequence>
<dbReference type="PANTHER" id="PTHR48051:SF64">
    <property type="entry name" value="LEUCINE RICH REPEATS AND CALPONIN HOMOLOGY DOMAIN CONTAINING 4"/>
    <property type="match status" value="1"/>
</dbReference>
<dbReference type="Proteomes" id="UP000694388">
    <property type="component" value="Unplaced"/>
</dbReference>
<reference evidence="3" key="2">
    <citation type="submission" date="2025-09" db="UniProtKB">
        <authorList>
            <consortium name="Ensembl"/>
        </authorList>
    </citation>
    <scope>IDENTIFICATION</scope>
</reference>
<dbReference type="OMA" id="CNRVLEI"/>
<dbReference type="SMART" id="SM00369">
    <property type="entry name" value="LRR_TYP"/>
    <property type="match status" value="3"/>
</dbReference>
<dbReference type="GO" id="GO:0005737">
    <property type="term" value="C:cytoplasm"/>
    <property type="evidence" value="ECO:0007669"/>
    <property type="project" value="TreeGrafter"/>
</dbReference>
<dbReference type="GeneTree" id="ENSGT00940000158330"/>
<evidence type="ECO:0000313" key="3">
    <source>
        <dbReference type="Ensembl" id="ENSEBUP00000021453.1"/>
    </source>
</evidence>
<evidence type="ECO:0000313" key="4">
    <source>
        <dbReference type="Proteomes" id="UP000694388"/>
    </source>
</evidence>
<dbReference type="PANTHER" id="PTHR48051">
    <property type="match status" value="1"/>
</dbReference>
<dbReference type="InterPro" id="IPR003591">
    <property type="entry name" value="Leu-rich_rpt_typical-subtyp"/>
</dbReference>
<dbReference type="InterPro" id="IPR001611">
    <property type="entry name" value="Leu-rich_rpt"/>
</dbReference>
<keyword evidence="4" id="KW-1185">Reference proteome</keyword>
<dbReference type="Pfam" id="PF13855">
    <property type="entry name" value="LRR_8"/>
    <property type="match status" value="1"/>
</dbReference>
<reference evidence="3" key="1">
    <citation type="submission" date="2025-08" db="UniProtKB">
        <authorList>
            <consortium name="Ensembl"/>
        </authorList>
    </citation>
    <scope>IDENTIFICATION</scope>
</reference>
<dbReference type="InterPro" id="IPR050216">
    <property type="entry name" value="LRR_domain-containing"/>
</dbReference>
<name>A0A8C4QZA2_EPTBU</name>
<dbReference type="AlphaFoldDB" id="A0A8C4QZA2"/>
<dbReference type="SUPFAM" id="SSF52058">
    <property type="entry name" value="L domain-like"/>
    <property type="match status" value="1"/>
</dbReference>
<dbReference type="InterPro" id="IPR032675">
    <property type="entry name" value="LRR_dom_sf"/>
</dbReference>
<accession>A0A8C4QZA2</accession>
<dbReference type="FunFam" id="3.80.10.10:FF:000067">
    <property type="entry name" value="Leucine-rich repeat and calponin homology domain-containing protein 4 isoform 1"/>
    <property type="match status" value="1"/>
</dbReference>
<organism evidence="3 4">
    <name type="scientific">Eptatretus burgeri</name>
    <name type="common">Inshore hagfish</name>
    <dbReference type="NCBI Taxonomy" id="7764"/>
    <lineage>
        <taxon>Eukaryota</taxon>
        <taxon>Metazoa</taxon>
        <taxon>Chordata</taxon>
        <taxon>Craniata</taxon>
        <taxon>Vertebrata</taxon>
        <taxon>Cyclostomata</taxon>
        <taxon>Myxini</taxon>
        <taxon>Myxiniformes</taxon>
        <taxon>Myxinidae</taxon>
        <taxon>Eptatretinae</taxon>
        <taxon>Eptatretus</taxon>
    </lineage>
</organism>
<keyword evidence="1" id="KW-0433">Leucine-rich repeat</keyword>